<comment type="caution">
    <text evidence="1">The sequence shown here is derived from an EMBL/GenBank/DDBJ whole genome shotgun (WGS) entry which is preliminary data.</text>
</comment>
<keyword evidence="2" id="KW-1185">Reference proteome</keyword>
<sequence length="285" mass="33872">MRTFIEDQVSIGILPTSEIVTYHQKIHSEIHCNNRIENQMLQKDMDVQIIEYNPMFYTVKIVTKNLGVQLNSTLKKQENLTKEIYEVLKELEFRMNWKGEFIEIVNHQKIKELWSKQKTKLKERYNGQAIERYLIGIEKKIFHHDKLLLDCLQYRSFGLLFNDLFGYHSNDPQEAHNRSRVIGNMVYQLPLKIREKVSLLKEEENKILIGISGTLHREQEYTTKIKNLFKRKNISNPEGIVLTDYTGEYIYNKRIGVFDSVTLNMVTEYGVDYKKTQKYQLKQVL</sequence>
<name>A0ABN1JB48_9FLAO</name>
<evidence type="ECO:0000313" key="1">
    <source>
        <dbReference type="EMBL" id="GAA0734034.1"/>
    </source>
</evidence>
<organism evidence="1 2">
    <name type="scientific">Aquimarina litoralis</name>
    <dbReference type="NCBI Taxonomy" id="584605"/>
    <lineage>
        <taxon>Bacteria</taxon>
        <taxon>Pseudomonadati</taxon>
        <taxon>Bacteroidota</taxon>
        <taxon>Flavobacteriia</taxon>
        <taxon>Flavobacteriales</taxon>
        <taxon>Flavobacteriaceae</taxon>
        <taxon>Aquimarina</taxon>
    </lineage>
</organism>
<reference evidence="1 2" key="1">
    <citation type="journal article" date="2019" name="Int. J. Syst. Evol. Microbiol.">
        <title>The Global Catalogue of Microorganisms (GCM) 10K type strain sequencing project: providing services to taxonomists for standard genome sequencing and annotation.</title>
        <authorList>
            <consortium name="The Broad Institute Genomics Platform"/>
            <consortium name="The Broad Institute Genome Sequencing Center for Infectious Disease"/>
            <person name="Wu L."/>
            <person name="Ma J."/>
        </authorList>
    </citation>
    <scope>NUCLEOTIDE SEQUENCE [LARGE SCALE GENOMIC DNA]</scope>
    <source>
        <strain evidence="1 2">JCM 15974</strain>
    </source>
</reference>
<proteinExistence type="predicted"/>
<dbReference type="RefSeq" id="WP_343914869.1">
    <property type="nucleotide sequence ID" value="NZ_BAAAGE010000009.1"/>
</dbReference>
<evidence type="ECO:0000313" key="2">
    <source>
        <dbReference type="Proteomes" id="UP001501758"/>
    </source>
</evidence>
<gene>
    <name evidence="1" type="ORF">GCM10009430_48790</name>
</gene>
<dbReference type="EMBL" id="BAAAGE010000009">
    <property type="protein sequence ID" value="GAA0734034.1"/>
    <property type="molecule type" value="Genomic_DNA"/>
</dbReference>
<protein>
    <submittedName>
        <fullName evidence="1">Uncharacterized protein</fullName>
    </submittedName>
</protein>
<accession>A0ABN1JB48</accession>
<dbReference type="Proteomes" id="UP001501758">
    <property type="component" value="Unassembled WGS sequence"/>
</dbReference>